<protein>
    <submittedName>
        <fullName evidence="2">Uncharacterized protein</fullName>
    </submittedName>
</protein>
<keyword evidence="3" id="KW-1185">Reference proteome</keyword>
<feature type="region of interest" description="Disordered" evidence="1">
    <location>
        <begin position="1"/>
        <end position="26"/>
    </location>
</feature>
<dbReference type="EMBL" id="BPLR01017950">
    <property type="protein sequence ID" value="GIY95680.1"/>
    <property type="molecule type" value="Genomic_DNA"/>
</dbReference>
<proteinExistence type="predicted"/>
<reference evidence="2 3" key="1">
    <citation type="submission" date="2021-06" db="EMBL/GenBank/DDBJ databases">
        <title>Caerostris extrusa draft genome.</title>
        <authorList>
            <person name="Kono N."/>
            <person name="Arakawa K."/>
        </authorList>
    </citation>
    <scope>NUCLEOTIDE SEQUENCE [LARGE SCALE GENOMIC DNA]</scope>
</reference>
<gene>
    <name evidence="2" type="ORF">CEXT_391001</name>
</gene>
<evidence type="ECO:0000313" key="2">
    <source>
        <dbReference type="EMBL" id="GIY95680.1"/>
    </source>
</evidence>
<evidence type="ECO:0000256" key="1">
    <source>
        <dbReference type="SAM" id="MobiDB-lite"/>
    </source>
</evidence>
<comment type="caution">
    <text evidence="2">The sequence shown here is derived from an EMBL/GenBank/DDBJ whole genome shotgun (WGS) entry which is preliminary data.</text>
</comment>
<dbReference type="AlphaFoldDB" id="A0AAV4XKQ8"/>
<accession>A0AAV4XKQ8</accession>
<dbReference type="Proteomes" id="UP001054945">
    <property type="component" value="Unassembled WGS sequence"/>
</dbReference>
<sequence>MEKPHIPKPFAKTAGEPNISSHLNNFPDTESLRKVIQRRPFNAFLDTATVFPETSCQEIRHQNSVFPK</sequence>
<evidence type="ECO:0000313" key="3">
    <source>
        <dbReference type="Proteomes" id="UP001054945"/>
    </source>
</evidence>
<name>A0AAV4XKQ8_CAEEX</name>
<organism evidence="2 3">
    <name type="scientific">Caerostris extrusa</name>
    <name type="common">Bark spider</name>
    <name type="synonym">Caerostris bankana</name>
    <dbReference type="NCBI Taxonomy" id="172846"/>
    <lineage>
        <taxon>Eukaryota</taxon>
        <taxon>Metazoa</taxon>
        <taxon>Ecdysozoa</taxon>
        <taxon>Arthropoda</taxon>
        <taxon>Chelicerata</taxon>
        <taxon>Arachnida</taxon>
        <taxon>Araneae</taxon>
        <taxon>Araneomorphae</taxon>
        <taxon>Entelegynae</taxon>
        <taxon>Araneoidea</taxon>
        <taxon>Araneidae</taxon>
        <taxon>Caerostris</taxon>
    </lineage>
</organism>